<dbReference type="Proteomes" id="UP000253506">
    <property type="component" value="Unassembled WGS sequence"/>
</dbReference>
<dbReference type="EMBL" id="QPJQ01000035">
    <property type="protein sequence ID" value="RCW96313.1"/>
    <property type="molecule type" value="Genomic_DNA"/>
</dbReference>
<dbReference type="AlphaFoldDB" id="A0A368ZMS4"/>
<reference evidence="1 2" key="1">
    <citation type="submission" date="2018-07" db="EMBL/GenBank/DDBJ databases">
        <title>Genomic Encyclopedia of Type Strains, Phase III (KMG-III): the genomes of soil and plant-associated and newly described type strains.</title>
        <authorList>
            <person name="Whitman W."/>
        </authorList>
    </citation>
    <scope>NUCLEOTIDE SEQUENCE [LARGE SCALE GENOMIC DNA]</scope>
    <source>
        <strain evidence="1 2">CECT 7731</strain>
    </source>
</reference>
<name>A0A368ZMS4_9GAMM</name>
<accession>A0A368ZMS4</accession>
<evidence type="ECO:0000313" key="2">
    <source>
        <dbReference type="Proteomes" id="UP000253506"/>
    </source>
</evidence>
<organism evidence="1 2">
    <name type="scientific">Marinomonas foliarum</name>
    <dbReference type="NCBI Taxonomy" id="491950"/>
    <lineage>
        <taxon>Bacteria</taxon>
        <taxon>Pseudomonadati</taxon>
        <taxon>Pseudomonadota</taxon>
        <taxon>Gammaproteobacteria</taxon>
        <taxon>Oceanospirillales</taxon>
        <taxon>Oceanospirillaceae</taxon>
        <taxon>Marinomonas</taxon>
    </lineage>
</organism>
<gene>
    <name evidence="1" type="ORF">DFP77_13516</name>
</gene>
<protein>
    <submittedName>
        <fullName evidence="1">Uncharacterized protein</fullName>
    </submittedName>
</protein>
<sequence>MIDHQKLQKLVGQLYSAVSELGRMFPGRHFPPKKIGIWSGVWGSAWLRMLMT</sequence>
<evidence type="ECO:0000313" key="1">
    <source>
        <dbReference type="EMBL" id="RCW96313.1"/>
    </source>
</evidence>
<comment type="caution">
    <text evidence="1">The sequence shown here is derived from an EMBL/GenBank/DDBJ whole genome shotgun (WGS) entry which is preliminary data.</text>
</comment>
<proteinExistence type="predicted"/>